<dbReference type="InterPro" id="IPR011706">
    <property type="entry name" value="Cu-oxidase_C"/>
</dbReference>
<dbReference type="EMBL" id="AFYH01029709">
    <property type="status" value="NOT_ANNOTATED_CDS"/>
    <property type="molecule type" value="Genomic_DNA"/>
</dbReference>
<evidence type="ECO:0000256" key="16">
    <source>
        <dbReference type="ARBA" id="ARBA00023053"/>
    </source>
</evidence>
<dbReference type="PANTHER" id="PTHR46806">
    <property type="entry name" value="F5/8 TYPE C DOMAIN-CONTAINING PROTEIN"/>
    <property type="match status" value="1"/>
</dbReference>
<comment type="function">
    <text evidence="23">Plasma membrane ferroxidase that mediates the extracellular conversion of ferrous/Fe(2+) iron into its ferric/Fe(3+) form. Couples ferroportin which specifically exports ferrous/Fe(2+) iron from cells to transferrin that only binds and shuttles extracellular ferric/Fe(3+) iron throughout the body. By helping iron transfer from cells to blood mainly contributes to dietary iron absorption by the intestinal epithelium and more generally regulates iron levels in the body.</text>
</comment>
<dbReference type="EMBL" id="AFYH01029710">
    <property type="status" value="NOT_ANNOTATED_CDS"/>
    <property type="molecule type" value="Genomic_DNA"/>
</dbReference>
<evidence type="ECO:0000259" key="30">
    <source>
        <dbReference type="Pfam" id="PF07732"/>
    </source>
</evidence>
<keyword evidence="17" id="KW-0406">Ion transport</keyword>
<evidence type="ECO:0000256" key="23">
    <source>
        <dbReference type="ARBA" id="ARBA00054029"/>
    </source>
</evidence>
<dbReference type="OMA" id="YCQEGSH"/>
<dbReference type="InterPro" id="IPR050633">
    <property type="entry name" value="Neuropilin_MCO_CoagFactor"/>
</dbReference>
<feature type="chain" id="PRO_5003579930" description="Hephaestin" evidence="28">
    <location>
        <begin position="21"/>
        <end position="1128"/>
    </location>
</feature>
<keyword evidence="32" id="KW-1185">Reference proteome</keyword>
<keyword evidence="16" id="KW-0915">Sodium</keyword>
<dbReference type="InterPro" id="IPR002355">
    <property type="entry name" value="Cu_oxidase_Cu_BS"/>
</dbReference>
<evidence type="ECO:0000256" key="6">
    <source>
        <dbReference type="ARBA" id="ARBA00022496"/>
    </source>
</evidence>
<comment type="similarity">
    <text evidence="2">Belongs to the multicopper oxidase family.</text>
</comment>
<evidence type="ECO:0000256" key="14">
    <source>
        <dbReference type="ARBA" id="ARBA00023002"/>
    </source>
</evidence>
<dbReference type="EC" id="1.16.3.1" evidence="3"/>
<comment type="subunit">
    <text evidence="24">Part of a complex composed of SLC40A1/ferroportin, TF/transferrin and HEPH/hephaestin that transfers iron from cells to transferrin.</text>
</comment>
<dbReference type="GO" id="GO:0006826">
    <property type="term" value="P:iron ion transport"/>
    <property type="evidence" value="ECO:0007669"/>
    <property type="project" value="UniProtKB-KW"/>
</dbReference>
<dbReference type="EMBL" id="AFYH01029706">
    <property type="status" value="NOT_ANNOTATED_CDS"/>
    <property type="molecule type" value="Genomic_DNA"/>
</dbReference>
<evidence type="ECO:0000256" key="26">
    <source>
        <dbReference type="SAM" id="MobiDB-lite"/>
    </source>
</evidence>
<evidence type="ECO:0000313" key="31">
    <source>
        <dbReference type="Ensembl" id="ENSLACP00000018784.1"/>
    </source>
</evidence>
<dbReference type="PROSITE" id="PS00079">
    <property type="entry name" value="MULTICOPPER_OXIDASE1"/>
    <property type="match status" value="2"/>
</dbReference>
<dbReference type="PROSITE" id="PS00080">
    <property type="entry name" value="MULTICOPPER_OXIDASE2"/>
    <property type="match status" value="1"/>
</dbReference>
<evidence type="ECO:0000256" key="22">
    <source>
        <dbReference type="ARBA" id="ARBA00048206"/>
    </source>
</evidence>
<dbReference type="Ensembl" id="ENSLACT00000018917.1">
    <property type="protein sequence ID" value="ENSLACP00000018784.1"/>
    <property type="gene ID" value="ENSLACG00000016535.1"/>
</dbReference>
<keyword evidence="9" id="KW-0479">Metal-binding</keyword>
<dbReference type="Pfam" id="PF07732">
    <property type="entry name" value="Cu-oxidase_3"/>
    <property type="match status" value="2"/>
</dbReference>
<keyword evidence="18 27" id="KW-0472">Membrane</keyword>
<evidence type="ECO:0000256" key="12">
    <source>
        <dbReference type="ARBA" id="ARBA00022837"/>
    </source>
</evidence>
<feature type="domain" description="Plastocyanin-like" evidence="29">
    <location>
        <begin position="311"/>
        <end position="360"/>
    </location>
</feature>
<keyword evidence="5" id="KW-1003">Cell membrane</keyword>
<keyword evidence="20" id="KW-0325">Glycoprotein</keyword>
<evidence type="ECO:0000256" key="24">
    <source>
        <dbReference type="ARBA" id="ARBA00065139"/>
    </source>
</evidence>
<dbReference type="FunCoup" id="H3BA63">
    <property type="interactions" value="280"/>
</dbReference>
<evidence type="ECO:0000259" key="29">
    <source>
        <dbReference type="Pfam" id="PF07731"/>
    </source>
</evidence>
<accession>H3BA63</accession>
<evidence type="ECO:0000256" key="7">
    <source>
        <dbReference type="ARBA" id="ARBA00022553"/>
    </source>
</evidence>
<keyword evidence="4" id="KW-0813">Transport</keyword>
<dbReference type="GeneTree" id="ENSGT00940000158517"/>
<dbReference type="GO" id="GO:0005507">
    <property type="term" value="F:copper ion binding"/>
    <property type="evidence" value="ECO:0007669"/>
    <property type="project" value="InterPro"/>
</dbReference>
<dbReference type="Proteomes" id="UP000008672">
    <property type="component" value="Unassembled WGS sequence"/>
</dbReference>
<dbReference type="EMBL" id="AFYH01029708">
    <property type="status" value="NOT_ANNOTATED_CDS"/>
    <property type="molecule type" value="Genomic_DNA"/>
</dbReference>
<dbReference type="AlphaFoldDB" id="H3BA63"/>
<dbReference type="PANTHER" id="PTHR46806:SF7">
    <property type="entry name" value="COAGULATION FACTOR VIII"/>
    <property type="match status" value="1"/>
</dbReference>
<feature type="region of interest" description="Disordered" evidence="26">
    <location>
        <begin position="139"/>
        <end position="159"/>
    </location>
</feature>
<dbReference type="GO" id="GO:0004322">
    <property type="term" value="F:ferroxidase activity"/>
    <property type="evidence" value="ECO:0007669"/>
    <property type="project" value="UniProtKB-EC"/>
</dbReference>
<dbReference type="eggNOG" id="KOG1263">
    <property type="taxonomic scope" value="Eukaryota"/>
</dbReference>
<evidence type="ECO:0000256" key="9">
    <source>
        <dbReference type="ARBA" id="ARBA00022723"/>
    </source>
</evidence>
<dbReference type="FunFam" id="2.60.40.420:FF:000002">
    <property type="entry name" value="Hephaestin like 1"/>
    <property type="match status" value="1"/>
</dbReference>
<keyword evidence="11" id="KW-0677">Repeat</keyword>
<feature type="domain" description="Plastocyanin-like" evidence="30">
    <location>
        <begin position="449"/>
        <end position="554"/>
    </location>
</feature>
<dbReference type="Pfam" id="PF07731">
    <property type="entry name" value="Cu-oxidase_2"/>
    <property type="match status" value="2"/>
</dbReference>
<dbReference type="GO" id="GO:0038023">
    <property type="term" value="F:signaling receptor activity"/>
    <property type="evidence" value="ECO:0007669"/>
    <property type="project" value="TreeGrafter"/>
</dbReference>
<evidence type="ECO:0000256" key="3">
    <source>
        <dbReference type="ARBA" id="ARBA00013107"/>
    </source>
</evidence>
<dbReference type="InParanoid" id="H3BA63"/>
<name>H3BA63_LATCH</name>
<evidence type="ECO:0000256" key="18">
    <source>
        <dbReference type="ARBA" id="ARBA00023136"/>
    </source>
</evidence>
<proteinExistence type="inferred from homology"/>
<sequence>RMSQLLQAIVIFHLVLLSRGATRLYYIGIRELQWDYAPTGRNVISGQSITESQDASAFAQRGKDRIGGVYKKALYKQYSDVTYATEVQQPDWLGYLGPVIRAEVGDTIILHLKNFASRPYSLHPHGVFYDKSSEGALYPDHTSGEAKKDDGVPSGGSHTYTWQVTEEHEPTSDDPNCLTWIYHSHVDAPRDIASGLIGALLTCKRGVLDGVSLTRTDVDRDFILTFSVVDENLSWYLEDNIAAFCSNADSVDRENEEFMESNRMHSINGYVFGNLPNLGMCSGDSTSWHLFSIGNEVDVHTAFFHGQTMTVRGHKTDVVSLFPATFVTAEMVPSNVGKWLLSCQVNDHLKAGMQALFEVKECFKKSPKPSLTGRVRKYFIAAQEVQWNYGPLGIDLETGKNLEAPGSSDNEFFLYSSLYIINVYILYTRTPRLACSEGVSLSLSHFPPLGPVIKAEVGDSISVTFYNKASKTYSIQPHGVFYLKDSEGTDYSDGILKRGSSVEPLESITYNWTVPEHVGPTPSDPPCLTWMYYSAVDPVRDTNSGLIGPLIICKPGSLNKDNTQKGIGKEFYLLYTVFDENLSWYLRDSMQYASVDTKVDKEDEEFQESNKMHSINGFMFSNLPGLDLCLGENVSWHLMGLGTEVDVHSAMFHGNTIQLNGKRRDSANLFPHTFTTAFMQPDKTGTFGITCQTTSHFQAGMREQYHVSECNKDAGTSYRRYDVVRTHYIMAEEVEWDYSPNRTWELARHANPKSESYSNIFLSNEGGLIGSKYKKVVYREYTDRTFKIPKIRTPEEQHLGILGPLIQAEVGDIIMMVFLNNASRPYSVHAHGVFEASQGPVPATKPGVGEITAYQWNVPERSGPGPADPSCITWAYYSTVDTVKDLYSGLIGPLVTCRRGSLSTDGARTDVAREFALLFLVFDENQSWYLEDNVKTYAGKEPNEVDLRSESFVESNKMHAINGKLYGNVQGLTMHQGDRVDWYLLGMGDEIDLHTVHFHAETFTYLSRTRHRADVFDLFPGTFQTVEMVTTNLGTWLLHCHVDDHLHAGMETMYTVLPTQVCRHHRVHKVVTKNVEINSVSDDDTGHNVLLFGKQVAQGKAELVLTILVVGGLVLLLVVIFLVGVIYH</sequence>
<dbReference type="InterPro" id="IPR011707">
    <property type="entry name" value="Cu-oxidase-like_N"/>
</dbReference>
<evidence type="ECO:0000256" key="21">
    <source>
        <dbReference type="ARBA" id="ARBA00023768"/>
    </source>
</evidence>
<keyword evidence="12" id="KW-0106">Calcium</keyword>
<feature type="domain" description="Plastocyanin-like" evidence="29">
    <location>
        <begin position="953"/>
        <end position="1058"/>
    </location>
</feature>
<comment type="catalytic activity">
    <reaction evidence="22">
        <text>4 Fe(2+) + O2 + 4 H(+) = 4 Fe(3+) + 2 H2O</text>
        <dbReference type="Rhea" id="RHEA:11148"/>
        <dbReference type="ChEBI" id="CHEBI:15377"/>
        <dbReference type="ChEBI" id="CHEBI:15378"/>
        <dbReference type="ChEBI" id="CHEBI:15379"/>
        <dbReference type="ChEBI" id="CHEBI:29033"/>
        <dbReference type="ChEBI" id="CHEBI:29034"/>
        <dbReference type="EC" id="1.16.3.1"/>
    </reaction>
    <physiologicalReaction direction="left-to-right" evidence="22">
        <dbReference type="Rhea" id="RHEA:11149"/>
    </physiologicalReaction>
</comment>
<organism evidence="31 32">
    <name type="scientific">Latimeria chalumnae</name>
    <name type="common">Coelacanth</name>
    <dbReference type="NCBI Taxonomy" id="7897"/>
    <lineage>
        <taxon>Eukaryota</taxon>
        <taxon>Metazoa</taxon>
        <taxon>Chordata</taxon>
        <taxon>Craniata</taxon>
        <taxon>Vertebrata</taxon>
        <taxon>Euteleostomi</taxon>
        <taxon>Coelacanthiformes</taxon>
        <taxon>Coelacanthidae</taxon>
        <taxon>Latimeria</taxon>
    </lineage>
</organism>
<dbReference type="SUPFAM" id="SSF49503">
    <property type="entry name" value="Cupredoxins"/>
    <property type="match status" value="6"/>
</dbReference>
<dbReference type="InterPro" id="IPR008972">
    <property type="entry name" value="Cupredoxin"/>
</dbReference>
<comment type="subcellular location">
    <subcellularLocation>
        <location evidence="21">Basolateral cell membrane</location>
        <topology evidence="21">Single-pass type I membrane protein</topology>
    </subcellularLocation>
</comment>
<keyword evidence="7" id="KW-0597">Phosphoprotein</keyword>
<keyword evidence="10 28" id="KW-0732">Signal</keyword>
<dbReference type="Gene3D" id="2.60.40.420">
    <property type="entry name" value="Cupredoxins - blue copper proteins"/>
    <property type="match status" value="3"/>
</dbReference>
<evidence type="ECO:0000256" key="17">
    <source>
        <dbReference type="ARBA" id="ARBA00023065"/>
    </source>
</evidence>
<keyword evidence="13 27" id="KW-1133">Transmembrane helix</keyword>
<keyword evidence="15" id="KW-0408">Iron</keyword>
<dbReference type="FunFam" id="2.60.40.420:FF:000009">
    <property type="entry name" value="Ceruloplasmin"/>
    <property type="match status" value="1"/>
</dbReference>
<feature type="compositionally biased region" description="Basic and acidic residues" evidence="26">
    <location>
        <begin position="142"/>
        <end position="151"/>
    </location>
</feature>
<dbReference type="EMBL" id="AFYH01029711">
    <property type="status" value="NOT_ANNOTATED_CDS"/>
    <property type="molecule type" value="Genomic_DNA"/>
</dbReference>
<protein>
    <recommendedName>
        <fullName evidence="25">Hephaestin</fullName>
        <ecNumber evidence="3">1.16.3.1</ecNumber>
    </recommendedName>
</protein>
<feature type="signal peptide" evidence="28">
    <location>
        <begin position="1"/>
        <end position="20"/>
    </location>
</feature>
<evidence type="ECO:0000256" key="15">
    <source>
        <dbReference type="ARBA" id="ARBA00023004"/>
    </source>
</evidence>
<evidence type="ECO:0000256" key="4">
    <source>
        <dbReference type="ARBA" id="ARBA00022448"/>
    </source>
</evidence>
<gene>
    <name evidence="31" type="primary">HEPH</name>
</gene>
<dbReference type="FunFam" id="2.60.40.420:FF:000015">
    <property type="entry name" value="Ceruloplasmin"/>
    <property type="match status" value="1"/>
</dbReference>
<feature type="domain" description="Plastocyanin-like" evidence="30">
    <location>
        <begin position="95"/>
        <end position="201"/>
    </location>
</feature>
<evidence type="ECO:0000256" key="2">
    <source>
        <dbReference type="ARBA" id="ARBA00010609"/>
    </source>
</evidence>
<keyword evidence="19" id="KW-1015">Disulfide bond</keyword>
<evidence type="ECO:0000256" key="5">
    <source>
        <dbReference type="ARBA" id="ARBA00022475"/>
    </source>
</evidence>
<evidence type="ECO:0000256" key="28">
    <source>
        <dbReference type="SAM" id="SignalP"/>
    </source>
</evidence>
<evidence type="ECO:0000256" key="25">
    <source>
        <dbReference type="ARBA" id="ARBA00068243"/>
    </source>
</evidence>
<evidence type="ECO:0000313" key="32">
    <source>
        <dbReference type="Proteomes" id="UP000008672"/>
    </source>
</evidence>
<evidence type="ECO:0000256" key="20">
    <source>
        <dbReference type="ARBA" id="ARBA00023180"/>
    </source>
</evidence>
<evidence type="ECO:0000256" key="19">
    <source>
        <dbReference type="ARBA" id="ARBA00023157"/>
    </source>
</evidence>
<evidence type="ECO:0000256" key="13">
    <source>
        <dbReference type="ARBA" id="ARBA00022989"/>
    </source>
</evidence>
<reference evidence="32" key="1">
    <citation type="submission" date="2011-08" db="EMBL/GenBank/DDBJ databases">
        <title>The draft genome of Latimeria chalumnae.</title>
        <authorList>
            <person name="Di Palma F."/>
            <person name="Alfoldi J."/>
            <person name="Johnson J."/>
            <person name="Berlin A."/>
            <person name="Gnerre S."/>
            <person name="Jaffe D."/>
            <person name="MacCallum I."/>
            <person name="Young S."/>
            <person name="Walker B.J."/>
            <person name="Lander E."/>
            <person name="Lindblad-Toh K."/>
        </authorList>
    </citation>
    <scope>NUCLEOTIDE SEQUENCE [LARGE SCALE GENOMIC DNA]</scope>
    <source>
        <strain evidence="32">Wild caught</strain>
    </source>
</reference>
<keyword evidence="6" id="KW-0410">Iron transport</keyword>
<keyword evidence="8 27" id="KW-0812">Transmembrane</keyword>
<feature type="transmembrane region" description="Helical" evidence="27">
    <location>
        <begin position="1103"/>
        <end position="1127"/>
    </location>
</feature>
<comment type="cofactor">
    <cofactor evidence="1">
        <name>Cu cation</name>
        <dbReference type="ChEBI" id="CHEBI:23378"/>
    </cofactor>
</comment>
<reference evidence="31" key="3">
    <citation type="submission" date="2025-09" db="UniProtKB">
        <authorList>
            <consortium name="Ensembl"/>
        </authorList>
    </citation>
    <scope>IDENTIFICATION</scope>
</reference>
<reference evidence="31" key="2">
    <citation type="submission" date="2025-08" db="UniProtKB">
        <authorList>
            <consortium name="Ensembl"/>
        </authorList>
    </citation>
    <scope>IDENTIFICATION</scope>
</reference>
<evidence type="ECO:0000256" key="10">
    <source>
        <dbReference type="ARBA" id="ARBA00022729"/>
    </source>
</evidence>
<dbReference type="STRING" id="7897.ENSLACP00000018784"/>
<keyword evidence="14" id="KW-0560">Oxidoreductase</keyword>
<evidence type="ECO:0000256" key="11">
    <source>
        <dbReference type="ARBA" id="ARBA00022737"/>
    </source>
</evidence>
<dbReference type="EMBL" id="AFYH01029707">
    <property type="status" value="NOT_ANNOTATED_CDS"/>
    <property type="molecule type" value="Genomic_DNA"/>
</dbReference>
<dbReference type="GO" id="GO:0016323">
    <property type="term" value="C:basolateral plasma membrane"/>
    <property type="evidence" value="ECO:0007669"/>
    <property type="project" value="UniProtKB-SubCell"/>
</dbReference>
<evidence type="ECO:0000256" key="1">
    <source>
        <dbReference type="ARBA" id="ARBA00001935"/>
    </source>
</evidence>
<evidence type="ECO:0000256" key="8">
    <source>
        <dbReference type="ARBA" id="ARBA00022692"/>
    </source>
</evidence>
<dbReference type="HOGENOM" id="CLU_005569_0_0_1"/>
<evidence type="ECO:0000256" key="27">
    <source>
        <dbReference type="SAM" id="Phobius"/>
    </source>
</evidence>
<dbReference type="InterPro" id="IPR033138">
    <property type="entry name" value="Cu_oxidase_CS"/>
</dbReference>
<dbReference type="FunFam" id="2.60.40.420:FF:000075">
    <property type="entry name" value="hephaestin isoform X2"/>
    <property type="match status" value="1"/>
</dbReference>